<protein>
    <recommendedName>
        <fullName evidence="2">protein-tyrosine-phosphatase</fullName>
        <ecNumber evidence="2">3.1.3.48</ecNumber>
    </recommendedName>
</protein>
<evidence type="ECO:0000256" key="5">
    <source>
        <dbReference type="PIRSR" id="PIRSR617867-1"/>
    </source>
</evidence>
<dbReference type="HOGENOM" id="CLU_071415_2_2_0"/>
<proteinExistence type="inferred from homology"/>
<evidence type="ECO:0000259" key="6">
    <source>
        <dbReference type="SMART" id="SM00226"/>
    </source>
</evidence>
<dbReference type="RefSeq" id="WP_013943498.1">
    <property type="nucleotide sequence ID" value="NC_015713.1"/>
</dbReference>
<dbReference type="KEGG" id="sng:SNE_A11540"/>
<dbReference type="InterPro" id="IPR050438">
    <property type="entry name" value="LMW_PTPase"/>
</dbReference>
<keyword evidence="8" id="KW-1185">Reference proteome</keyword>
<evidence type="ECO:0000256" key="1">
    <source>
        <dbReference type="ARBA" id="ARBA00011063"/>
    </source>
</evidence>
<dbReference type="STRING" id="331113.SNE_A11540"/>
<keyword evidence="4" id="KW-0904">Protein phosphatase</keyword>
<reference evidence="7 8" key="2">
    <citation type="journal article" date="2011" name="Mol. Biol. Evol.">
        <title>Unity in variety--the pan-genome of the Chlamydiae.</title>
        <authorList>
            <person name="Collingro A."/>
            <person name="Tischler P."/>
            <person name="Weinmaier T."/>
            <person name="Penz T."/>
            <person name="Heinz E."/>
            <person name="Brunham R.C."/>
            <person name="Read T.D."/>
            <person name="Bavoil P.M."/>
            <person name="Sachse K."/>
            <person name="Kahane S."/>
            <person name="Friedman M.G."/>
            <person name="Rattei T."/>
            <person name="Myers G.S."/>
            <person name="Horn M."/>
        </authorList>
    </citation>
    <scope>NUCLEOTIDE SEQUENCE [LARGE SCALE GENOMIC DNA]</scope>
    <source>
        <strain evidence="8">ATCC VR-1471 / Z</strain>
    </source>
</reference>
<evidence type="ECO:0000313" key="8">
    <source>
        <dbReference type="Proteomes" id="UP000000496"/>
    </source>
</evidence>
<dbReference type="InterPro" id="IPR017867">
    <property type="entry name" value="Tyr_phospatase_low_mol_wt"/>
</dbReference>
<feature type="active site" description="Nucleophile" evidence="5">
    <location>
        <position position="8"/>
    </location>
</feature>
<dbReference type="eggNOG" id="COG0394">
    <property type="taxonomic scope" value="Bacteria"/>
</dbReference>
<dbReference type="PRINTS" id="PR00719">
    <property type="entry name" value="LMWPTPASE"/>
</dbReference>
<dbReference type="PANTHER" id="PTHR11717:SF7">
    <property type="entry name" value="LOW MOLECULAR WEIGHT PHOSPHOTYROSINE PROTEIN PHOSPHATASE"/>
    <property type="match status" value="1"/>
</dbReference>
<feature type="active site" evidence="5">
    <location>
        <position position="14"/>
    </location>
</feature>
<dbReference type="Gene3D" id="3.40.50.2300">
    <property type="match status" value="1"/>
</dbReference>
<evidence type="ECO:0000313" key="7">
    <source>
        <dbReference type="EMBL" id="CCB89031.1"/>
    </source>
</evidence>
<dbReference type="GO" id="GO:0004725">
    <property type="term" value="F:protein tyrosine phosphatase activity"/>
    <property type="evidence" value="ECO:0007669"/>
    <property type="project" value="UniProtKB-EC"/>
</dbReference>
<sequence>MIALLFVCLGNICRSPALMGYMNYLALQKGISDQVYIDSCGLHSSFLGSPPDARMQRVAKEKGIIFNHQAKMFEPAFFDSFQAIFGVTEEIVSHLRSLAHTPEEQAKIHLATAFSQNYKGMDIPDPYYLGAKGFEKIWEIIEDACVGIFKQFIQA</sequence>
<dbReference type="EC" id="3.1.3.48" evidence="2"/>
<evidence type="ECO:0000256" key="2">
    <source>
        <dbReference type="ARBA" id="ARBA00013064"/>
    </source>
</evidence>
<feature type="active site" description="Proton donor" evidence="5">
    <location>
        <position position="125"/>
    </location>
</feature>
<accession>F8L8A8</accession>
<organism evidence="7 8">
    <name type="scientific">Simkania negevensis (strain ATCC VR-1471 / DSM 27360 / Z)</name>
    <dbReference type="NCBI Taxonomy" id="331113"/>
    <lineage>
        <taxon>Bacteria</taxon>
        <taxon>Pseudomonadati</taxon>
        <taxon>Chlamydiota</taxon>
        <taxon>Chlamydiia</taxon>
        <taxon>Parachlamydiales</taxon>
        <taxon>Simkaniaceae</taxon>
        <taxon>Simkania</taxon>
    </lineage>
</organism>
<dbReference type="CDD" id="cd16343">
    <property type="entry name" value="LMWPTP"/>
    <property type="match status" value="1"/>
</dbReference>
<dbReference type="Pfam" id="PF01451">
    <property type="entry name" value="LMWPc"/>
    <property type="match status" value="1"/>
</dbReference>
<dbReference type="PANTHER" id="PTHR11717">
    <property type="entry name" value="LOW MOLECULAR WEIGHT PROTEIN TYROSINE PHOSPHATASE"/>
    <property type="match status" value="1"/>
</dbReference>
<dbReference type="InterPro" id="IPR036196">
    <property type="entry name" value="Ptyr_pPase_sf"/>
</dbReference>
<comment type="similarity">
    <text evidence="1">Belongs to the low molecular weight phosphotyrosine protein phosphatase family.</text>
</comment>
<dbReference type="OrthoDB" id="9784339at2"/>
<keyword evidence="3 7" id="KW-0378">Hydrolase</keyword>
<gene>
    <name evidence="7" type="ordered locus">SNE_A11540</name>
</gene>
<dbReference type="AlphaFoldDB" id="F8L8A8"/>
<dbReference type="SMART" id="SM00226">
    <property type="entry name" value="LMWPc"/>
    <property type="match status" value="1"/>
</dbReference>
<dbReference type="SUPFAM" id="SSF52788">
    <property type="entry name" value="Phosphotyrosine protein phosphatases I"/>
    <property type="match status" value="1"/>
</dbReference>
<feature type="domain" description="Phosphotyrosine protein phosphatase I" evidence="6">
    <location>
        <begin position="2"/>
        <end position="151"/>
    </location>
</feature>
<reference key="1">
    <citation type="journal article" date="2011" name="Mol. Biol. Evol.">
        <title>Unity in variety -- the pan-genome of the Chlamydiae.</title>
        <authorList>
            <person name="Collingro A."/>
            <person name="Tischler P."/>
            <person name="Weinmaier T."/>
            <person name="Penz T."/>
            <person name="Heinz E."/>
            <person name="Brunham R.C."/>
            <person name="Read T.D."/>
            <person name="Bavoil P.M."/>
            <person name="Sachse K."/>
            <person name="Kahane S."/>
            <person name="Friedman M.G."/>
            <person name="Rattei T."/>
            <person name="Myers G.S.A."/>
            <person name="Horn M."/>
        </authorList>
    </citation>
    <scope>NUCLEOTIDE SEQUENCE</scope>
    <source>
        <strain>Z</strain>
    </source>
</reference>
<dbReference type="EMBL" id="FR872582">
    <property type="protein sequence ID" value="CCB89031.1"/>
    <property type="molecule type" value="Genomic_DNA"/>
</dbReference>
<dbReference type="Proteomes" id="UP000000496">
    <property type="component" value="Chromosome gsn.131"/>
</dbReference>
<evidence type="ECO:0000256" key="4">
    <source>
        <dbReference type="ARBA" id="ARBA00022912"/>
    </source>
</evidence>
<evidence type="ECO:0000256" key="3">
    <source>
        <dbReference type="ARBA" id="ARBA00022801"/>
    </source>
</evidence>
<name>F8L8A8_SIMNZ</name>
<dbReference type="InterPro" id="IPR023485">
    <property type="entry name" value="Ptyr_pPase"/>
</dbReference>